<protein>
    <submittedName>
        <fullName evidence="1">Uncharacterized protein</fullName>
    </submittedName>
</protein>
<evidence type="ECO:0000313" key="1">
    <source>
        <dbReference type="EMBL" id="KAK0430788.1"/>
    </source>
</evidence>
<accession>A0AA39MEF6</accession>
<keyword evidence="2" id="KW-1185">Reference proteome</keyword>
<dbReference type="Proteomes" id="UP001175226">
    <property type="component" value="Unassembled WGS sequence"/>
</dbReference>
<organism evidence="1 2">
    <name type="scientific">Armillaria borealis</name>
    <dbReference type="NCBI Taxonomy" id="47425"/>
    <lineage>
        <taxon>Eukaryota</taxon>
        <taxon>Fungi</taxon>
        <taxon>Dikarya</taxon>
        <taxon>Basidiomycota</taxon>
        <taxon>Agaricomycotina</taxon>
        <taxon>Agaricomycetes</taxon>
        <taxon>Agaricomycetidae</taxon>
        <taxon>Agaricales</taxon>
        <taxon>Marasmiineae</taxon>
        <taxon>Physalacriaceae</taxon>
        <taxon>Armillaria</taxon>
    </lineage>
</organism>
<dbReference type="AlphaFoldDB" id="A0AA39MEF6"/>
<proteinExistence type="predicted"/>
<dbReference type="EMBL" id="JAUEPT010000133">
    <property type="protein sequence ID" value="KAK0430788.1"/>
    <property type="molecule type" value="Genomic_DNA"/>
</dbReference>
<sequence>MTLISPSKPQNTDLLSALPSSVLKEHLQEVLWESEEKERYWKACCTTLQSAFVLQEIYCKRICHQLAQKEGRNWKGKSHRMPGGDGMPQLLTGNDFYTKVVEYEESVSHEEAEKETQHINKES</sequence>
<evidence type="ECO:0000313" key="2">
    <source>
        <dbReference type="Proteomes" id="UP001175226"/>
    </source>
</evidence>
<reference evidence="1" key="1">
    <citation type="submission" date="2023-06" db="EMBL/GenBank/DDBJ databases">
        <authorList>
            <consortium name="Lawrence Berkeley National Laboratory"/>
            <person name="Ahrendt S."/>
            <person name="Sahu N."/>
            <person name="Indic B."/>
            <person name="Wong-Bajracharya J."/>
            <person name="Merenyi Z."/>
            <person name="Ke H.-M."/>
            <person name="Monk M."/>
            <person name="Kocsube S."/>
            <person name="Drula E."/>
            <person name="Lipzen A."/>
            <person name="Balint B."/>
            <person name="Henrissat B."/>
            <person name="Andreopoulos B."/>
            <person name="Martin F.M."/>
            <person name="Harder C.B."/>
            <person name="Rigling D."/>
            <person name="Ford K.L."/>
            <person name="Foster G.D."/>
            <person name="Pangilinan J."/>
            <person name="Papanicolaou A."/>
            <person name="Barry K."/>
            <person name="LaButti K."/>
            <person name="Viragh M."/>
            <person name="Koriabine M."/>
            <person name="Yan M."/>
            <person name="Riley R."/>
            <person name="Champramary S."/>
            <person name="Plett K.L."/>
            <person name="Tsai I.J."/>
            <person name="Slot J."/>
            <person name="Sipos G."/>
            <person name="Plett J."/>
            <person name="Nagy L.G."/>
            <person name="Grigoriev I.V."/>
        </authorList>
    </citation>
    <scope>NUCLEOTIDE SEQUENCE</scope>
    <source>
        <strain evidence="1">FPL87.14</strain>
    </source>
</reference>
<gene>
    <name evidence="1" type="ORF">EV421DRAFT_1721157</name>
</gene>
<name>A0AA39MEF6_9AGAR</name>
<comment type="caution">
    <text evidence="1">The sequence shown here is derived from an EMBL/GenBank/DDBJ whole genome shotgun (WGS) entry which is preliminary data.</text>
</comment>